<evidence type="ECO:0000313" key="3">
    <source>
        <dbReference type="Proteomes" id="UP000238823"/>
    </source>
</evidence>
<keyword evidence="1" id="KW-0676">Redox-active center</keyword>
<reference evidence="2 3" key="1">
    <citation type="submission" date="2018-03" db="EMBL/GenBank/DDBJ databases">
        <title>Draft Genome Sequences of the Obligatory Marine Myxobacteria Enhygromyxa salina SWB007.</title>
        <authorList>
            <person name="Poehlein A."/>
            <person name="Moghaddam J.A."/>
            <person name="Harms H."/>
            <person name="Alanjari M."/>
            <person name="Koenig G.M."/>
            <person name="Daniel R."/>
            <person name="Schaeberle T.F."/>
        </authorList>
    </citation>
    <scope>NUCLEOTIDE SEQUENCE [LARGE SCALE GENOMIC DNA]</scope>
    <source>
        <strain evidence="2 3">SWB007</strain>
    </source>
</reference>
<protein>
    <submittedName>
        <fullName evidence="2">Rdx family protein</fullName>
    </submittedName>
</protein>
<proteinExistence type="predicted"/>
<dbReference type="SUPFAM" id="SSF52833">
    <property type="entry name" value="Thioredoxin-like"/>
    <property type="match status" value="1"/>
</dbReference>
<comment type="caution">
    <text evidence="2">The sequence shown here is derived from an EMBL/GenBank/DDBJ whole genome shotgun (WGS) entry which is preliminary data.</text>
</comment>
<dbReference type="InterPro" id="IPR036249">
    <property type="entry name" value="Thioredoxin-like_sf"/>
</dbReference>
<name>A0A2S9XKU8_9BACT</name>
<dbReference type="Gene3D" id="3.40.30.10">
    <property type="entry name" value="Glutaredoxin"/>
    <property type="match status" value="1"/>
</dbReference>
<evidence type="ECO:0000256" key="1">
    <source>
        <dbReference type="ARBA" id="ARBA00023284"/>
    </source>
</evidence>
<dbReference type="InterPro" id="IPR011893">
    <property type="entry name" value="Selenoprotein_Rdx-typ"/>
</dbReference>
<organism evidence="2 3">
    <name type="scientific">Enhygromyxa salina</name>
    <dbReference type="NCBI Taxonomy" id="215803"/>
    <lineage>
        <taxon>Bacteria</taxon>
        <taxon>Pseudomonadati</taxon>
        <taxon>Myxococcota</taxon>
        <taxon>Polyangia</taxon>
        <taxon>Nannocystales</taxon>
        <taxon>Nannocystaceae</taxon>
        <taxon>Enhygromyxa</taxon>
    </lineage>
</organism>
<dbReference type="Proteomes" id="UP000238823">
    <property type="component" value="Unassembled WGS sequence"/>
</dbReference>
<sequence>MAELEAKFGSEIEAELIKGDRGAFEITLDGELIYSKLKTHAFPRYAEIPALVLDRM</sequence>
<dbReference type="EMBL" id="PVNL01000147">
    <property type="protein sequence ID" value="PRP93504.1"/>
    <property type="molecule type" value="Genomic_DNA"/>
</dbReference>
<evidence type="ECO:0000313" key="2">
    <source>
        <dbReference type="EMBL" id="PRP93504.1"/>
    </source>
</evidence>
<dbReference type="AlphaFoldDB" id="A0A2S9XKU8"/>
<gene>
    <name evidence="2" type="ORF">ENSA7_79320</name>
</gene>
<accession>A0A2S9XKU8</accession>
<dbReference type="Pfam" id="PF10262">
    <property type="entry name" value="Rdx"/>
    <property type="match status" value="1"/>
</dbReference>
<dbReference type="NCBIfam" id="TIGR02174">
    <property type="entry name" value="CXXU_selWTH"/>
    <property type="match status" value="1"/>
</dbReference>